<reference evidence="6 8" key="1">
    <citation type="journal article" date="2008" name="Science">
        <title>The Physcomitrella genome reveals evolutionary insights into the conquest of land by plants.</title>
        <authorList>
            <person name="Rensing S."/>
            <person name="Lang D."/>
            <person name="Zimmer A."/>
            <person name="Terry A."/>
            <person name="Salamov A."/>
            <person name="Shapiro H."/>
            <person name="Nishiyama T."/>
            <person name="Perroud P.-F."/>
            <person name="Lindquist E."/>
            <person name="Kamisugi Y."/>
            <person name="Tanahashi T."/>
            <person name="Sakakibara K."/>
            <person name="Fujita T."/>
            <person name="Oishi K."/>
            <person name="Shin-I T."/>
            <person name="Kuroki Y."/>
            <person name="Toyoda A."/>
            <person name="Suzuki Y."/>
            <person name="Hashimoto A."/>
            <person name="Yamaguchi K."/>
            <person name="Sugano A."/>
            <person name="Kohara Y."/>
            <person name="Fujiyama A."/>
            <person name="Anterola A."/>
            <person name="Aoki S."/>
            <person name="Ashton N."/>
            <person name="Barbazuk W.B."/>
            <person name="Barker E."/>
            <person name="Bennetzen J."/>
            <person name="Bezanilla M."/>
            <person name="Blankenship R."/>
            <person name="Cho S.H."/>
            <person name="Dutcher S."/>
            <person name="Estelle M."/>
            <person name="Fawcett J.A."/>
            <person name="Gundlach H."/>
            <person name="Hanada K."/>
            <person name="Heyl A."/>
            <person name="Hicks K.A."/>
            <person name="Hugh J."/>
            <person name="Lohr M."/>
            <person name="Mayer K."/>
            <person name="Melkozernov A."/>
            <person name="Murata T."/>
            <person name="Nelson D."/>
            <person name="Pils B."/>
            <person name="Prigge M."/>
            <person name="Reiss B."/>
            <person name="Renner T."/>
            <person name="Rombauts S."/>
            <person name="Rushton P."/>
            <person name="Sanderfoot A."/>
            <person name="Schween G."/>
            <person name="Shiu S.-H."/>
            <person name="Stueber K."/>
            <person name="Theodoulou F.L."/>
            <person name="Tu H."/>
            <person name="Van de Peer Y."/>
            <person name="Verrier P.J."/>
            <person name="Waters E."/>
            <person name="Wood A."/>
            <person name="Yang L."/>
            <person name="Cove D."/>
            <person name="Cuming A."/>
            <person name="Hasebe M."/>
            <person name="Lucas S."/>
            <person name="Mishler D.B."/>
            <person name="Reski R."/>
            <person name="Grigoriev I."/>
            <person name="Quatrano R.S."/>
            <person name="Boore J.L."/>
        </authorList>
    </citation>
    <scope>NUCLEOTIDE SEQUENCE [LARGE SCALE GENOMIC DNA]</scope>
    <source>
        <strain evidence="7 8">cv. Gransden 2004</strain>
    </source>
</reference>
<dbReference type="OMA" id="CHASCHD"/>
<dbReference type="EMBL" id="ABEU02000009">
    <property type="protein sequence ID" value="PNR48613.1"/>
    <property type="molecule type" value="Genomic_DNA"/>
</dbReference>
<feature type="region of interest" description="Disordered" evidence="4">
    <location>
        <begin position="141"/>
        <end position="168"/>
    </location>
</feature>
<dbReference type="InterPro" id="IPR012677">
    <property type="entry name" value="Nucleotide-bd_a/b_plait_sf"/>
</dbReference>
<dbReference type="InterPro" id="IPR007201">
    <property type="entry name" value="Mei2-like_Rrm_C"/>
</dbReference>
<dbReference type="EnsemblPlants" id="Pp3c9_23750V3.4">
    <property type="protein sequence ID" value="Pp3c9_23750V3.4"/>
    <property type="gene ID" value="Pp3c9_23750"/>
</dbReference>
<feature type="region of interest" description="Disordered" evidence="4">
    <location>
        <begin position="502"/>
        <end position="521"/>
    </location>
</feature>
<feature type="compositionally biased region" description="Polar residues" evidence="4">
    <location>
        <begin position="464"/>
        <end position="491"/>
    </location>
</feature>
<dbReference type="SUPFAM" id="SSF54928">
    <property type="entry name" value="RNA-binding domain, RBD"/>
    <property type="match status" value="2"/>
</dbReference>
<keyword evidence="1" id="KW-0677">Repeat</keyword>
<dbReference type="Pfam" id="PF00076">
    <property type="entry name" value="RRM_1"/>
    <property type="match status" value="1"/>
</dbReference>
<accession>A0A2K1K4A6</accession>
<dbReference type="PANTHER" id="PTHR23189">
    <property type="entry name" value="RNA RECOGNITION MOTIF-CONTAINING"/>
    <property type="match status" value="1"/>
</dbReference>
<feature type="region of interest" description="Disordered" evidence="4">
    <location>
        <begin position="464"/>
        <end position="494"/>
    </location>
</feature>
<dbReference type="GO" id="GO:0003723">
    <property type="term" value="F:RNA binding"/>
    <property type="evidence" value="ECO:0000318"/>
    <property type="project" value="GO_Central"/>
</dbReference>
<dbReference type="Gramene" id="Pp3c9_23750V3.5">
    <property type="protein sequence ID" value="Pp3c9_23750V3.5"/>
    <property type="gene ID" value="Pp3c9_23750"/>
</dbReference>
<keyword evidence="8" id="KW-1185">Reference proteome</keyword>
<evidence type="ECO:0000256" key="3">
    <source>
        <dbReference type="PROSITE-ProRule" id="PRU00176"/>
    </source>
</evidence>
<dbReference type="PROSITE" id="PS50102">
    <property type="entry name" value="RRM"/>
    <property type="match status" value="1"/>
</dbReference>
<feature type="region of interest" description="Disordered" evidence="4">
    <location>
        <begin position="1018"/>
        <end position="1086"/>
    </location>
</feature>
<organism evidence="6">
    <name type="scientific">Physcomitrium patens</name>
    <name type="common">Spreading-leaved earth moss</name>
    <name type="synonym">Physcomitrella patens</name>
    <dbReference type="NCBI Taxonomy" id="3218"/>
    <lineage>
        <taxon>Eukaryota</taxon>
        <taxon>Viridiplantae</taxon>
        <taxon>Streptophyta</taxon>
        <taxon>Embryophyta</taxon>
        <taxon>Bryophyta</taxon>
        <taxon>Bryophytina</taxon>
        <taxon>Bryopsida</taxon>
        <taxon>Funariidae</taxon>
        <taxon>Funariales</taxon>
        <taxon>Funariaceae</taxon>
        <taxon>Physcomitrium</taxon>
    </lineage>
</organism>
<dbReference type="PaxDb" id="3218-PP1S238_34V6.1"/>
<gene>
    <name evidence="7" type="primary">LOC112286332</name>
    <name evidence="6" type="ORF">PHYPA_013090</name>
</gene>
<dbReference type="CDD" id="cd12530">
    <property type="entry name" value="RRM3_EAR1_like"/>
    <property type="match status" value="1"/>
</dbReference>
<feature type="region of interest" description="Disordered" evidence="4">
    <location>
        <begin position="771"/>
        <end position="842"/>
    </location>
</feature>
<evidence type="ECO:0000259" key="5">
    <source>
        <dbReference type="PROSITE" id="PS50102"/>
    </source>
</evidence>
<dbReference type="Gramene" id="Pp3c9_23750V3.1">
    <property type="protein sequence ID" value="Pp3c9_23750V3.1"/>
    <property type="gene ID" value="Pp3c9_23750"/>
</dbReference>
<feature type="compositionally biased region" description="Low complexity" evidence="4">
    <location>
        <begin position="1061"/>
        <end position="1086"/>
    </location>
</feature>
<dbReference type="FunFam" id="3.30.70.330:FF:000101">
    <property type="entry name" value="Protein MEI2-like 1"/>
    <property type="match status" value="1"/>
</dbReference>
<reference evidence="7" key="3">
    <citation type="submission" date="2020-12" db="UniProtKB">
        <authorList>
            <consortium name="EnsemblPlants"/>
        </authorList>
    </citation>
    <scope>IDENTIFICATION</scope>
</reference>
<feature type="compositionally biased region" description="Polar residues" evidence="4">
    <location>
        <begin position="65"/>
        <end position="74"/>
    </location>
</feature>
<evidence type="ECO:0000313" key="8">
    <source>
        <dbReference type="Proteomes" id="UP000006727"/>
    </source>
</evidence>
<protein>
    <recommendedName>
        <fullName evidence="5">RRM domain-containing protein</fullName>
    </recommendedName>
</protein>
<reference evidence="6 8" key="2">
    <citation type="journal article" date="2018" name="Plant J.">
        <title>The Physcomitrella patens chromosome-scale assembly reveals moss genome structure and evolution.</title>
        <authorList>
            <person name="Lang D."/>
            <person name="Ullrich K.K."/>
            <person name="Murat F."/>
            <person name="Fuchs J."/>
            <person name="Jenkins J."/>
            <person name="Haas F.B."/>
            <person name="Piednoel M."/>
            <person name="Gundlach H."/>
            <person name="Van Bel M."/>
            <person name="Meyberg R."/>
            <person name="Vives C."/>
            <person name="Morata J."/>
            <person name="Symeonidi A."/>
            <person name="Hiss M."/>
            <person name="Muchero W."/>
            <person name="Kamisugi Y."/>
            <person name="Saleh O."/>
            <person name="Blanc G."/>
            <person name="Decker E.L."/>
            <person name="van Gessel N."/>
            <person name="Grimwood J."/>
            <person name="Hayes R.D."/>
            <person name="Graham S.W."/>
            <person name="Gunter L.E."/>
            <person name="McDaniel S.F."/>
            <person name="Hoernstein S.N.W."/>
            <person name="Larsson A."/>
            <person name="Li F.W."/>
            <person name="Perroud P.F."/>
            <person name="Phillips J."/>
            <person name="Ranjan P."/>
            <person name="Rokshar D.S."/>
            <person name="Rothfels C.J."/>
            <person name="Schneider L."/>
            <person name="Shu S."/>
            <person name="Stevenson D.W."/>
            <person name="Thummler F."/>
            <person name="Tillich M."/>
            <person name="Villarreal Aguilar J.C."/>
            <person name="Widiez T."/>
            <person name="Wong G.K."/>
            <person name="Wymore A."/>
            <person name="Zhang Y."/>
            <person name="Zimmer A.D."/>
            <person name="Quatrano R.S."/>
            <person name="Mayer K.F.X."/>
            <person name="Goodstein D."/>
            <person name="Casacuberta J.M."/>
            <person name="Vandepoele K."/>
            <person name="Reski R."/>
            <person name="Cuming A.C."/>
            <person name="Tuskan G.A."/>
            <person name="Maumus F."/>
            <person name="Salse J."/>
            <person name="Schmutz J."/>
            <person name="Rensing S.A."/>
        </authorList>
    </citation>
    <scope>NUCLEOTIDE SEQUENCE [LARGE SCALE GENOMIC DNA]</scope>
    <source>
        <strain evidence="7 8">cv. Gransden 2004</strain>
    </source>
</reference>
<dbReference type="Proteomes" id="UP000006727">
    <property type="component" value="Chromosome 9"/>
</dbReference>
<feature type="compositionally biased region" description="Low complexity" evidence="4">
    <location>
        <begin position="143"/>
        <end position="154"/>
    </location>
</feature>
<dbReference type="GeneID" id="112286332"/>
<dbReference type="AlphaFoldDB" id="A0A2K1K4A6"/>
<dbReference type="SMART" id="SM00360">
    <property type="entry name" value="RRM"/>
    <property type="match status" value="2"/>
</dbReference>
<dbReference type="EnsemblPlants" id="Pp3c9_23750V3.5">
    <property type="protein sequence ID" value="Pp3c9_23750V3.5"/>
    <property type="gene ID" value="Pp3c9_23750"/>
</dbReference>
<dbReference type="Gene3D" id="3.30.70.330">
    <property type="match status" value="2"/>
</dbReference>
<dbReference type="EnsemblPlants" id="Pp3c9_23750V3.1">
    <property type="protein sequence ID" value="Pp3c9_23750V3.1"/>
    <property type="gene ID" value="Pp3c9_23750"/>
</dbReference>
<feature type="compositionally biased region" description="Basic and acidic residues" evidence="4">
    <location>
        <begin position="1027"/>
        <end position="1048"/>
    </location>
</feature>
<dbReference type="InterPro" id="IPR000504">
    <property type="entry name" value="RRM_dom"/>
</dbReference>
<name>A0A2K1K4A6_PHYPA</name>
<dbReference type="FunCoup" id="A0A2K1K4A6">
    <property type="interactions" value="60"/>
</dbReference>
<dbReference type="Pfam" id="PF04059">
    <property type="entry name" value="RRM_2"/>
    <property type="match status" value="1"/>
</dbReference>
<evidence type="ECO:0000256" key="2">
    <source>
        <dbReference type="ARBA" id="ARBA00022884"/>
    </source>
</evidence>
<dbReference type="InterPro" id="IPR034458">
    <property type="entry name" value="EAR1-like_RRM3"/>
</dbReference>
<dbReference type="RefSeq" id="XP_073392484.1">
    <property type="nucleotide sequence ID" value="XM_073536383.1"/>
</dbReference>
<dbReference type="OrthoDB" id="417481at2759"/>
<sequence length="1086" mass="116423">MGGEVNAGVEVQFCSVGLASVGERAHVERTIKGRLLSCSSQASSSTLAAHGISASERMGGDRTESGGTSTYTNDNNIHYDDVELTRDAFQRMGCESGEFTDSAPEGIAAGETGLQVVENGALSSSLELSRQPDNNIDVDYVTQQQQQQQQQQPQHGLGHGHGVQYSGIPRGFDLPLPRAHECRPPPALHLPDQRMMDGELADLQHEAHREVDYSQSSNFSLPITLAVSPGTCHASCHDAKASLDPNAREYTPNGPSPCISPGVPPPLLQHHIGVPSSYSFESGHIYVSGVDSSRMIYSPTYGSDTTISLYGNGAQIAYVPVSAPPSAPWGGIEIPDLSQQVSQSATAGHLSVTPVGLPGVQSSHALRSFGIPPFQAMGLPSLGISSNNILSTPPISGREHVSRAILLNGVPASLSDEQLKVEMGKWGDVRTIVSDRKLVEGLVTVNFYDLRCAKDALRDIQQQHLNKQHRMQQQYQLSQKQRGVNSSSSSRENADMAFERQDAVKHPELLPESTGSSSMPSHSAKGLVCGIVMWAQYTLPIGAAAGPDGLNQGTLVVFNLDVDTTMECLKSVFEVYGDVKELRETPAKKQHKFVEFFDVRDAAKALKALDGTEIHGKRVKIEFSRPGGQAHKARVQLQQRAQGSSVYNSIASSLPSLAGAGPVAVAGQPLYAMGTWSGDAACGPVTMPGAHGAPPACLWSPNIGTPVSPLGLVQAPWSSGAGQLQTYNYTSMQGGPANPAGSLVVVGNMNALSFGRAGGRALTMPYTGASASPGENYAPSRAQGSFGSGSGSTSGQGRVDGISSRRSKRNSSVNGNAGFGKVDSASHLGSGGKLREGPRVGTRISTNKLASRADIPPQYIFDESGVQTNDTHRTTLMIKNIPNKYSQQMLLSLLDTHCIECNKRLEDPNDPKSAYDFVYLPIDFKNRCNLGYAFVNFTTVQATMRLYRAFHLQQWEEFNSRKVCHVTYARVQGRAALEEHFKNSRFACDTDDYLPLMFRPPRNGVDSTQTITVAAVHQSSRALGNTSEDREHGRGPRNGERTGDERRILGNGCSGHELEMGQMPSGQSRGSSSSGVHRSSMPQQHR</sequence>
<dbReference type="Gramene" id="Pp3c9_23750V3.4">
    <property type="protein sequence ID" value="Pp3c9_23750V3.4"/>
    <property type="gene ID" value="Pp3c9_23750"/>
</dbReference>
<evidence type="ECO:0000313" key="6">
    <source>
        <dbReference type="EMBL" id="PNR48613.1"/>
    </source>
</evidence>
<evidence type="ECO:0000256" key="1">
    <source>
        <dbReference type="ARBA" id="ARBA00022737"/>
    </source>
</evidence>
<evidence type="ECO:0000256" key="4">
    <source>
        <dbReference type="SAM" id="MobiDB-lite"/>
    </source>
</evidence>
<dbReference type="GO" id="GO:1990904">
    <property type="term" value="C:ribonucleoprotein complex"/>
    <property type="evidence" value="ECO:0000318"/>
    <property type="project" value="GO_Central"/>
</dbReference>
<keyword evidence="2 3" id="KW-0694">RNA-binding</keyword>
<evidence type="ECO:0000313" key="7">
    <source>
        <dbReference type="EnsemblPlants" id="Pp3c9_23750V3.1"/>
    </source>
</evidence>
<feature type="region of interest" description="Disordered" evidence="4">
    <location>
        <begin position="49"/>
        <end position="74"/>
    </location>
</feature>
<dbReference type="InterPro" id="IPR035979">
    <property type="entry name" value="RBD_domain_sf"/>
</dbReference>
<feature type="domain" description="RRM" evidence="5">
    <location>
        <begin position="553"/>
        <end position="626"/>
    </location>
</feature>
<proteinExistence type="predicted"/>